<dbReference type="InterPro" id="IPR009071">
    <property type="entry name" value="HMG_box_dom"/>
</dbReference>
<dbReference type="Proteomes" id="UP001642484">
    <property type="component" value="Unassembled WGS sequence"/>
</dbReference>
<feature type="transmembrane region" description="Helical" evidence="7">
    <location>
        <begin position="539"/>
        <end position="560"/>
    </location>
</feature>
<proteinExistence type="predicted"/>
<evidence type="ECO:0000256" key="5">
    <source>
        <dbReference type="PROSITE-ProRule" id="PRU00267"/>
    </source>
</evidence>
<dbReference type="SUPFAM" id="SSF47095">
    <property type="entry name" value="HMG-box"/>
    <property type="match status" value="1"/>
</dbReference>
<feature type="transmembrane region" description="Helical" evidence="7">
    <location>
        <begin position="572"/>
        <end position="595"/>
    </location>
</feature>
<dbReference type="InterPro" id="IPR036575">
    <property type="entry name" value="TFIIS_cen_dom_sf"/>
</dbReference>
<feature type="domain" description="HMG box" evidence="9">
    <location>
        <begin position="10"/>
        <end position="66"/>
    </location>
</feature>
<accession>A0ABP0J8M2</accession>
<evidence type="ECO:0000259" key="10">
    <source>
        <dbReference type="PROSITE" id="PS51321"/>
    </source>
</evidence>
<keyword evidence="4 7" id="KW-0472">Membrane</keyword>
<evidence type="ECO:0000256" key="6">
    <source>
        <dbReference type="SAM" id="MobiDB-lite"/>
    </source>
</evidence>
<dbReference type="SMART" id="SM00510">
    <property type="entry name" value="TFS2M"/>
    <property type="match status" value="1"/>
</dbReference>
<name>A0ABP0J8M2_9DINO</name>
<evidence type="ECO:0000259" key="8">
    <source>
        <dbReference type="PROSITE" id="PS50030"/>
    </source>
</evidence>
<dbReference type="SUPFAM" id="SSF46942">
    <property type="entry name" value="Elongation factor TFIIS domain 2"/>
    <property type="match status" value="1"/>
</dbReference>
<protein>
    <recommendedName>
        <fullName evidence="13">UBA domain-containing protein</fullName>
    </recommendedName>
</protein>
<dbReference type="InterPro" id="IPR008521">
    <property type="entry name" value="Mg_trans_NIPA"/>
</dbReference>
<evidence type="ECO:0008006" key="13">
    <source>
        <dbReference type="Google" id="ProtNLM"/>
    </source>
</evidence>
<feature type="transmembrane region" description="Helical" evidence="7">
    <location>
        <begin position="319"/>
        <end position="339"/>
    </location>
</feature>
<dbReference type="Pfam" id="PF05653">
    <property type="entry name" value="Mg_trans_NIPA"/>
    <property type="match status" value="1"/>
</dbReference>
<feature type="region of interest" description="Disordered" evidence="6">
    <location>
        <begin position="742"/>
        <end position="761"/>
    </location>
</feature>
<feature type="transmembrane region" description="Helical" evidence="7">
    <location>
        <begin position="443"/>
        <end position="461"/>
    </location>
</feature>
<evidence type="ECO:0000313" key="11">
    <source>
        <dbReference type="EMBL" id="CAK9010673.1"/>
    </source>
</evidence>
<organism evidence="11 12">
    <name type="scientific">Durusdinium trenchii</name>
    <dbReference type="NCBI Taxonomy" id="1381693"/>
    <lineage>
        <taxon>Eukaryota</taxon>
        <taxon>Sar</taxon>
        <taxon>Alveolata</taxon>
        <taxon>Dinophyceae</taxon>
        <taxon>Suessiales</taxon>
        <taxon>Symbiodiniaceae</taxon>
        <taxon>Durusdinium</taxon>
    </lineage>
</organism>
<feature type="transmembrane region" description="Helical" evidence="7">
    <location>
        <begin position="508"/>
        <end position="527"/>
    </location>
</feature>
<feature type="non-terminal residue" evidence="11">
    <location>
        <position position="1"/>
    </location>
</feature>
<evidence type="ECO:0000259" key="9">
    <source>
        <dbReference type="PROSITE" id="PS50118"/>
    </source>
</evidence>
<feature type="compositionally biased region" description="Low complexity" evidence="6">
    <location>
        <begin position="742"/>
        <end position="752"/>
    </location>
</feature>
<feature type="domain" description="UBA" evidence="8">
    <location>
        <begin position="857"/>
        <end position="899"/>
    </location>
</feature>
<gene>
    <name evidence="11" type="ORF">CCMP2556_LOCUS10167</name>
</gene>
<keyword evidence="2 7" id="KW-0812">Transmembrane</keyword>
<feature type="compositionally biased region" description="Low complexity" evidence="6">
    <location>
        <begin position="832"/>
        <end position="845"/>
    </location>
</feature>
<dbReference type="Pfam" id="PF07500">
    <property type="entry name" value="TFIIS_M"/>
    <property type="match status" value="1"/>
</dbReference>
<dbReference type="EMBL" id="CAXAMN010004692">
    <property type="protein sequence ID" value="CAK9010673.1"/>
    <property type="molecule type" value="Genomic_DNA"/>
</dbReference>
<dbReference type="PROSITE" id="PS50118">
    <property type="entry name" value="HMG_BOX_2"/>
    <property type="match status" value="1"/>
</dbReference>
<dbReference type="Gene3D" id="1.10.30.10">
    <property type="entry name" value="High mobility group box domain"/>
    <property type="match status" value="1"/>
</dbReference>
<evidence type="ECO:0000256" key="4">
    <source>
        <dbReference type="ARBA" id="ARBA00023136"/>
    </source>
</evidence>
<dbReference type="Gene3D" id="1.10.472.30">
    <property type="entry name" value="Transcription elongation factor S-II, central domain"/>
    <property type="match status" value="1"/>
</dbReference>
<feature type="transmembrane region" description="Helical" evidence="7">
    <location>
        <begin position="473"/>
        <end position="496"/>
    </location>
</feature>
<dbReference type="PANTHER" id="PTHR12570">
    <property type="match status" value="1"/>
</dbReference>
<evidence type="ECO:0000256" key="3">
    <source>
        <dbReference type="ARBA" id="ARBA00022989"/>
    </source>
</evidence>
<keyword evidence="12" id="KW-1185">Reference proteome</keyword>
<dbReference type="PROSITE" id="PS50030">
    <property type="entry name" value="UBA"/>
    <property type="match status" value="1"/>
</dbReference>
<comment type="caution">
    <text evidence="11">The sequence shown here is derived from an EMBL/GenBank/DDBJ whole genome shotgun (WGS) entry which is preliminary data.</text>
</comment>
<feature type="region of interest" description="Disordered" evidence="6">
    <location>
        <begin position="770"/>
        <end position="864"/>
    </location>
</feature>
<feature type="transmembrane region" description="Helical" evidence="7">
    <location>
        <begin position="607"/>
        <end position="627"/>
    </location>
</feature>
<evidence type="ECO:0000256" key="2">
    <source>
        <dbReference type="ARBA" id="ARBA00022692"/>
    </source>
</evidence>
<comment type="subcellular location">
    <subcellularLocation>
        <location evidence="1">Membrane</location>
        <topology evidence="1">Multi-pass membrane protein</topology>
    </subcellularLocation>
</comment>
<evidence type="ECO:0000256" key="7">
    <source>
        <dbReference type="SAM" id="Phobius"/>
    </source>
</evidence>
<dbReference type="InterPro" id="IPR015940">
    <property type="entry name" value="UBA"/>
</dbReference>
<keyword evidence="5" id="KW-0539">Nucleus</keyword>
<evidence type="ECO:0000256" key="1">
    <source>
        <dbReference type="ARBA" id="ARBA00004141"/>
    </source>
</evidence>
<keyword evidence="5" id="KW-0238">DNA-binding</keyword>
<dbReference type="CDD" id="cd14291">
    <property type="entry name" value="UBA1_NUB1_like"/>
    <property type="match status" value="1"/>
</dbReference>
<dbReference type="InterPro" id="IPR036910">
    <property type="entry name" value="HMG_box_dom_sf"/>
</dbReference>
<dbReference type="InterPro" id="IPR003618">
    <property type="entry name" value="TFIIS_cen_dom"/>
</dbReference>
<feature type="region of interest" description="Disordered" evidence="6">
    <location>
        <begin position="698"/>
        <end position="717"/>
    </location>
</feature>
<evidence type="ECO:0000313" key="12">
    <source>
        <dbReference type="Proteomes" id="UP001642484"/>
    </source>
</evidence>
<feature type="compositionally biased region" description="Low complexity" evidence="6">
    <location>
        <begin position="785"/>
        <end position="810"/>
    </location>
</feature>
<keyword evidence="3 7" id="KW-1133">Transmembrane helix</keyword>
<dbReference type="PROSITE" id="PS51321">
    <property type="entry name" value="TFIIS_CENTRAL"/>
    <property type="match status" value="1"/>
</dbReference>
<feature type="compositionally biased region" description="Pro residues" evidence="6">
    <location>
        <begin position="811"/>
        <end position="820"/>
    </location>
</feature>
<feature type="domain" description="TFIIS central" evidence="10">
    <location>
        <begin position="199"/>
        <end position="308"/>
    </location>
</feature>
<feature type="DNA-binding region" description="HMG box" evidence="5">
    <location>
        <begin position="10"/>
        <end position="66"/>
    </location>
</feature>
<sequence length="902" mass="97073">APKRRVQGKTGRSQHAFACFSKEARKDVLAKVHLSDPKNLGAASKALAAAWAELSTQERKPYEASAMLARGQKQLEQLRGSKLKDPVQLQQASKALRAAVEALAESRDVTKAIGLVEALESLDSRLSNPQRSTLALPNWRAAVQGAGAAMGAEVGGRLSALLRKWAEAPQVGRTRTTKKTEVLPKSAARSAGSALDESMRSKFVGILMRIAARTGKACFDACSRVERALFEKCGKDPKEYRQRARSLSHNLGSSDGKLLRQVLEGVLPPWRLVALEAEDLAPEALKAAREEERERYFRSEDGIRSKATHMTHVLQRVPLWLWGVCLCVLSNCLTALGLVTQKMAHIQNEQSGKKANYLKQPWFIAGRDHGMTHQKLDKEVVRLFEFYKEFKLARPVTGYSAANIPAMALAPQTMLSCLGGLSLVFNSTYAHLLLGEHLRYSEMLVMCAMVLGAVLVVSVTPVPKERKVYANQIFHSILHPAFLWTALGVVCVLVTLRIACKWFPQLKIIFLGLTCAATGSYSMTFFKCGAEVVGRTSRWWLNLELYALAVVALGIVTIQITSMNQGLRHGDVVIVIPTFFALGVLFSLVQAQLAFGELNDLSGAPNVVLFATGVALVIGSTVALLLLHSDAEAEGLPPIDEEEYLDMEEQRAPLLEDRRTSSEPSLKRNHWSITSLSPLGMPCHGSFDDIHELTLISVTGPMGDPESQPSPRRTAAAAVPAGIALDGDAEMAQAVVVADVESSCETSSSSDETSSDESEVSLWETDFGLLPLQDEPGQDDLCGQAAQASTSASSSSSLVEVAAAPASSAAPAPPSAPPSAAPARRITKKASPKAAATGPAASSAKLDTSPVPRRAVPSPQRRQAMSTLRVMGFEEEPARASLERAGGSLEKAILMLTKASKA</sequence>
<reference evidence="11 12" key="1">
    <citation type="submission" date="2024-02" db="EMBL/GenBank/DDBJ databases">
        <authorList>
            <person name="Chen Y."/>
            <person name="Shah S."/>
            <person name="Dougan E. K."/>
            <person name="Thang M."/>
            <person name="Chan C."/>
        </authorList>
    </citation>
    <scope>NUCLEOTIDE SEQUENCE [LARGE SCALE GENOMIC DNA]</scope>
</reference>